<evidence type="ECO:0000313" key="9">
    <source>
        <dbReference type="EMBL" id="BAL59706.1"/>
    </source>
</evidence>
<dbReference type="PANTHER" id="PTHR33406">
    <property type="entry name" value="MEMBRANE PROTEIN MJ1562-RELATED"/>
    <property type="match status" value="1"/>
</dbReference>
<feature type="transmembrane region" description="Helical" evidence="7">
    <location>
        <begin position="388"/>
        <end position="413"/>
    </location>
</feature>
<feature type="transmembrane region" description="Helical" evidence="7">
    <location>
        <begin position="212"/>
        <end position="231"/>
    </location>
</feature>
<keyword evidence="3 7" id="KW-0812">Transmembrane</keyword>
<protein>
    <submittedName>
        <fullName evidence="9">Hydrophobe/amphiphile efflux-3, HAE3 family</fullName>
    </submittedName>
</protein>
<feature type="transmembrane region" description="Helical" evidence="7">
    <location>
        <begin position="265"/>
        <end position="285"/>
    </location>
</feature>
<feature type="transmembrane region" description="Helical" evidence="7">
    <location>
        <begin position="238"/>
        <end position="259"/>
    </location>
</feature>
<reference evidence="9" key="1">
    <citation type="journal article" date="2005" name="Environ. Microbiol.">
        <title>Genetic and functional properties of uncultivated thermophilic crenarchaeotes from a subsurface gold mine as revealed by analysis of genome fragments.</title>
        <authorList>
            <person name="Nunoura T."/>
            <person name="Hirayama H."/>
            <person name="Takami H."/>
            <person name="Oida H."/>
            <person name="Nishi S."/>
            <person name="Shimamura S."/>
            <person name="Suzuki Y."/>
            <person name="Inagaki F."/>
            <person name="Takai K."/>
            <person name="Nealson K.H."/>
            <person name="Horikoshi K."/>
        </authorList>
    </citation>
    <scope>NUCLEOTIDE SEQUENCE</scope>
</reference>
<feature type="transmembrane region" description="Helical" evidence="7">
    <location>
        <begin position="341"/>
        <end position="367"/>
    </location>
</feature>
<feature type="region of interest" description="Disordered" evidence="6">
    <location>
        <begin position="576"/>
        <end position="596"/>
    </location>
</feature>
<dbReference type="PANTHER" id="PTHR33406:SF13">
    <property type="entry name" value="MEMBRANE PROTEIN YDFJ"/>
    <property type="match status" value="1"/>
</dbReference>
<comment type="subcellular location">
    <subcellularLocation>
        <location evidence="1">Cell membrane</location>
        <topology evidence="1">Multi-pass membrane protein</topology>
    </subcellularLocation>
</comment>
<dbReference type="Gene3D" id="1.20.1640.10">
    <property type="entry name" value="Multidrug efflux transporter AcrB transmembrane domain"/>
    <property type="match status" value="1"/>
</dbReference>
<keyword evidence="2" id="KW-1003">Cell membrane</keyword>
<dbReference type="InterPro" id="IPR050545">
    <property type="entry name" value="Mycobact_MmpL"/>
</dbReference>
<dbReference type="InterPro" id="IPR004869">
    <property type="entry name" value="MMPL_dom"/>
</dbReference>
<dbReference type="InterPro" id="IPR000731">
    <property type="entry name" value="SSD"/>
</dbReference>
<evidence type="ECO:0000256" key="2">
    <source>
        <dbReference type="ARBA" id="ARBA00022475"/>
    </source>
</evidence>
<keyword evidence="5 7" id="KW-0472">Membrane</keyword>
<feature type="domain" description="SSD" evidence="8">
    <location>
        <begin position="241"/>
        <end position="364"/>
    </location>
</feature>
<dbReference type="Pfam" id="PF03176">
    <property type="entry name" value="MMPL"/>
    <property type="match status" value="1"/>
</dbReference>
<proteinExistence type="predicted"/>
<dbReference type="AlphaFoldDB" id="H5SVS3"/>
<dbReference type="SUPFAM" id="SSF82866">
    <property type="entry name" value="Multidrug efflux transporter AcrB transmembrane domain"/>
    <property type="match status" value="1"/>
</dbReference>
<dbReference type="GO" id="GO:0005886">
    <property type="term" value="C:plasma membrane"/>
    <property type="evidence" value="ECO:0007669"/>
    <property type="project" value="UniProtKB-SubCell"/>
</dbReference>
<evidence type="ECO:0000259" key="8">
    <source>
        <dbReference type="PROSITE" id="PS50156"/>
    </source>
</evidence>
<evidence type="ECO:0000256" key="4">
    <source>
        <dbReference type="ARBA" id="ARBA00022989"/>
    </source>
</evidence>
<reference evidence="9" key="2">
    <citation type="journal article" date="2012" name="PLoS ONE">
        <title>A Deeply Branching Thermophilic Bacterium with an Ancient Acetyl-CoA Pathway Dominates a Subsurface Ecosystem.</title>
        <authorList>
            <person name="Takami H."/>
            <person name="Noguchi H."/>
            <person name="Takaki Y."/>
            <person name="Uchiyama I."/>
            <person name="Toyoda A."/>
            <person name="Nishi S."/>
            <person name="Chee G.-J."/>
            <person name="Arai W."/>
            <person name="Nunoura T."/>
            <person name="Itoh T."/>
            <person name="Hattori M."/>
            <person name="Takai K."/>
        </authorList>
    </citation>
    <scope>NUCLEOTIDE SEQUENCE</scope>
</reference>
<name>H5SVS3_ACEAU</name>
<sequence>MRRAFAQKIVAHPFWVIGAVLAVTALFASAIPKIRFEQDFEAFLPQDDPAVIALHRAEERYGDQKLFMVAVEADDTIFKPETLQKLKEMEELFEQIPEVDEVRGPTNSQVIYGTETAITVATALPEIPQTPAEIAAYKERVLGDRLLRGVVISEDEKAAGILIRLKPGEEDTVGVVTRVLEIAERYQGPERIYVGGMPRLNQFIAESMRKDLMVFFPVMILVIVVVLYLSFNSLRGVVLPLLTVVLSAIWEMGTMGWLGAPFTPFSFIAPIVLMAVGTAYGIHILNRYYEEAHKDGRSRTDILIETITAMLSPTAMAALTTVAGFFALLSSTLWPQRDFGVYTGIGVIYAALLALTLIPAILALLPLPKRERRSVLARWLQGRAGLSGLARLIERTAVVILIGAGLIGAGWAVGIPRLRIETSAKEFLGKNHPVTEALDVLERHFGGSLQTGIEIDLGTRDGLKEPEVLKKILALQEFLETLPGVRRTMSLTNLVRELNQKFHADDPNYYEIPDDRKLVSQLLLLFTFQGGSLGQMALTDFSAGEVIISMEWISSTQMAKLVTRFRAISTSTLGRRRRRRWPATVRPSRSKPSKWG</sequence>
<feature type="transmembrane region" description="Helical" evidence="7">
    <location>
        <begin position="306"/>
        <end position="329"/>
    </location>
</feature>
<evidence type="ECO:0000256" key="7">
    <source>
        <dbReference type="SAM" id="Phobius"/>
    </source>
</evidence>
<organism evidence="9">
    <name type="scientific">Acetithermum autotrophicum</name>
    <dbReference type="NCBI Taxonomy" id="1446466"/>
    <lineage>
        <taxon>Bacteria</taxon>
        <taxon>Candidatus Bipolaricaulota</taxon>
        <taxon>Candidatus Acetithermum</taxon>
    </lineage>
</organism>
<dbReference type="PROSITE" id="PS50156">
    <property type="entry name" value="SSD"/>
    <property type="match status" value="1"/>
</dbReference>
<accession>H5SVS3</accession>
<evidence type="ECO:0000256" key="6">
    <source>
        <dbReference type="SAM" id="MobiDB-lite"/>
    </source>
</evidence>
<dbReference type="EMBL" id="AP011803">
    <property type="protein sequence ID" value="BAL59706.1"/>
    <property type="molecule type" value="Genomic_DNA"/>
</dbReference>
<evidence type="ECO:0000256" key="5">
    <source>
        <dbReference type="ARBA" id="ARBA00023136"/>
    </source>
</evidence>
<gene>
    <name evidence="9" type="ORF">HGMM_OP4C342</name>
</gene>
<keyword evidence="4 7" id="KW-1133">Transmembrane helix</keyword>
<evidence type="ECO:0000256" key="3">
    <source>
        <dbReference type="ARBA" id="ARBA00022692"/>
    </source>
</evidence>
<evidence type="ECO:0000256" key="1">
    <source>
        <dbReference type="ARBA" id="ARBA00004651"/>
    </source>
</evidence>